<dbReference type="Proteomes" id="UP000718564">
    <property type="component" value="Unassembled WGS sequence"/>
</dbReference>
<protein>
    <recommendedName>
        <fullName evidence="3">BRCT domain-containing protein</fullName>
    </recommendedName>
</protein>
<keyword evidence="2" id="KW-1185">Reference proteome</keyword>
<name>A0ABX1PBP0_9CYAN</name>
<accession>A0ABX1PBP0</accession>
<comment type="caution">
    <text evidence="1">The sequence shown here is derived from an EMBL/GenBank/DDBJ whole genome shotgun (WGS) entry which is preliminary data.</text>
</comment>
<evidence type="ECO:0008006" key="3">
    <source>
        <dbReference type="Google" id="ProtNLM"/>
    </source>
</evidence>
<gene>
    <name evidence="1" type="ORF">DP116_21515</name>
</gene>
<reference evidence="1 2" key="1">
    <citation type="submission" date="2018-06" db="EMBL/GenBank/DDBJ databases">
        <title>Comparative genomics of Brasilonema spp. strains.</title>
        <authorList>
            <person name="Alvarenga D.O."/>
            <person name="Fiore M.F."/>
            <person name="Varani A.M."/>
        </authorList>
    </citation>
    <scope>NUCLEOTIDE SEQUENCE [LARGE SCALE GENOMIC DNA]</scope>
    <source>
        <strain evidence="1 2">SPC951</strain>
    </source>
</reference>
<sequence length="65" mass="7713">MKVIHGTWIPNAAADFIQPGCFYLWVETPELKKRRQKNQQIHPGHLVQDEEELYLRVKTKNQNLI</sequence>
<dbReference type="EMBL" id="QMEB01000201">
    <property type="protein sequence ID" value="NMG21883.1"/>
    <property type="molecule type" value="Genomic_DNA"/>
</dbReference>
<evidence type="ECO:0000313" key="1">
    <source>
        <dbReference type="EMBL" id="NMG21883.1"/>
    </source>
</evidence>
<organism evidence="1 2">
    <name type="scientific">Brasilonema bromeliae SPC951</name>
    <dbReference type="NCBI Taxonomy" id="385972"/>
    <lineage>
        <taxon>Bacteria</taxon>
        <taxon>Bacillati</taxon>
        <taxon>Cyanobacteriota</taxon>
        <taxon>Cyanophyceae</taxon>
        <taxon>Nostocales</taxon>
        <taxon>Scytonemataceae</taxon>
        <taxon>Brasilonema</taxon>
        <taxon>Bromeliae group (in: Brasilonema)</taxon>
    </lineage>
</organism>
<dbReference type="RefSeq" id="WP_169157098.1">
    <property type="nucleotide sequence ID" value="NZ_CAWPJE010000197.1"/>
</dbReference>
<proteinExistence type="predicted"/>
<evidence type="ECO:0000313" key="2">
    <source>
        <dbReference type="Proteomes" id="UP000718564"/>
    </source>
</evidence>